<keyword evidence="2" id="KW-1185">Reference proteome</keyword>
<dbReference type="GeneID" id="67000485"/>
<dbReference type="Proteomes" id="UP001043456">
    <property type="component" value="Unassembled WGS sequence"/>
</dbReference>
<evidence type="ECO:0000313" key="1">
    <source>
        <dbReference type="EMBL" id="GIJ92595.1"/>
    </source>
</evidence>
<reference evidence="1 2" key="1">
    <citation type="submission" date="2018-10" db="EMBL/GenBank/DDBJ databases">
        <title>Pan-genome distribution and transcriptional activeness of fungal secondary metabolism genes in Aspergillus section Fumigati.</title>
        <authorList>
            <person name="Takahashi H."/>
            <person name="Umemura M."/>
            <person name="Ninomiya A."/>
            <person name="Kusuya Y."/>
            <person name="Urayama S."/>
            <person name="Shimizu M."/>
            <person name="Watanabe A."/>
            <person name="Kamei K."/>
            <person name="Yaguchi T."/>
            <person name="Hagiwara D."/>
        </authorList>
    </citation>
    <scope>NUCLEOTIDE SEQUENCE [LARGE SCALE GENOMIC DNA]</scope>
    <source>
        <strain evidence="1 2">IFM 55266</strain>
    </source>
</reference>
<dbReference type="EMBL" id="BHVY01000010">
    <property type="protein sequence ID" value="GIJ92595.1"/>
    <property type="molecule type" value="Genomic_DNA"/>
</dbReference>
<protein>
    <submittedName>
        <fullName evidence="1">Uncharacterized protein</fullName>
    </submittedName>
</protein>
<name>A0A9P3BNJ7_9EURO</name>
<dbReference type="RefSeq" id="XP_043163341.1">
    <property type="nucleotide sequence ID" value="XM_043307406.1"/>
</dbReference>
<accession>A0A9P3BNJ7</accession>
<sequence length="219" mass="24451">MAYNQLPQGIKDKITTAFNEIVNVGAEALKDEDEAYLLLAGPNRIAIALSKGLGTEKGTKVVDDLFREGHWGCTGNAKKELLDELDRIYPVSPTNRAFQRPWNCTYTTSRFTGNEGLVVYVALAKYIVETQSSLTRGDYGKDLLNATVEKTKRTVPPTLPGPQPLQGDAAAQWIFDNEPQYVETVWAAFQRSVEELTMTNPTLHGTRDNRFGTYDYPKK</sequence>
<comment type="caution">
    <text evidence="1">The sequence shown here is derived from an EMBL/GenBank/DDBJ whole genome shotgun (WGS) entry which is preliminary data.</text>
</comment>
<gene>
    <name evidence="1" type="ORF">Asppvi_001873</name>
</gene>
<organism evidence="1 2">
    <name type="scientific">Aspergillus pseudoviridinutans</name>
    <dbReference type="NCBI Taxonomy" id="1517512"/>
    <lineage>
        <taxon>Eukaryota</taxon>
        <taxon>Fungi</taxon>
        <taxon>Dikarya</taxon>
        <taxon>Ascomycota</taxon>
        <taxon>Pezizomycotina</taxon>
        <taxon>Eurotiomycetes</taxon>
        <taxon>Eurotiomycetidae</taxon>
        <taxon>Eurotiales</taxon>
        <taxon>Aspergillaceae</taxon>
        <taxon>Aspergillus</taxon>
        <taxon>Aspergillus subgen. Fumigati</taxon>
    </lineage>
</organism>
<dbReference type="AlphaFoldDB" id="A0A9P3BNJ7"/>
<proteinExistence type="predicted"/>
<evidence type="ECO:0000313" key="2">
    <source>
        <dbReference type="Proteomes" id="UP001043456"/>
    </source>
</evidence>